<sequence length="160" mass="17222">MLLSPKLKHSTTTPLNRRKRRPTKAKVGETNPDRGAKAVRRRDNESLPTRTSTTSLVEHEKSQDKEYEASMGSLRQLGALKSNNASTPTKKGLMFVNAFINSQAVRAMLDMGAIYNFVSVDEAKKLGLKATSGGGTIKAINSPAKPIVGIAKAILVCLGT</sequence>
<keyword evidence="3" id="KW-1185">Reference proteome</keyword>
<feature type="compositionally biased region" description="Basic and acidic residues" evidence="1">
    <location>
        <begin position="31"/>
        <end position="45"/>
    </location>
</feature>
<dbReference type="OrthoDB" id="1939491at2759"/>
<dbReference type="AlphaFoldDB" id="A0A5C7IL27"/>
<evidence type="ECO:0000313" key="3">
    <source>
        <dbReference type="Proteomes" id="UP000323000"/>
    </source>
</evidence>
<evidence type="ECO:0000256" key="1">
    <source>
        <dbReference type="SAM" id="MobiDB-lite"/>
    </source>
</evidence>
<dbReference type="EMBL" id="VAHF01000002">
    <property type="protein sequence ID" value="TXG70107.1"/>
    <property type="molecule type" value="Genomic_DNA"/>
</dbReference>
<dbReference type="InterPro" id="IPR021109">
    <property type="entry name" value="Peptidase_aspartic_dom_sf"/>
</dbReference>
<dbReference type="Gene3D" id="2.40.70.10">
    <property type="entry name" value="Acid Proteases"/>
    <property type="match status" value="1"/>
</dbReference>
<proteinExistence type="predicted"/>
<dbReference type="Proteomes" id="UP000323000">
    <property type="component" value="Chromosome 2"/>
</dbReference>
<evidence type="ECO:0000313" key="2">
    <source>
        <dbReference type="EMBL" id="TXG70107.1"/>
    </source>
</evidence>
<feature type="region of interest" description="Disordered" evidence="1">
    <location>
        <begin position="1"/>
        <end position="63"/>
    </location>
</feature>
<evidence type="ECO:0008006" key="4">
    <source>
        <dbReference type="Google" id="ProtNLM"/>
    </source>
</evidence>
<name>A0A5C7IL27_9ROSI</name>
<reference evidence="3" key="1">
    <citation type="journal article" date="2019" name="Gigascience">
        <title>De novo genome assembly of the endangered Acer yangbiense, a plant species with extremely small populations endemic to Yunnan Province, China.</title>
        <authorList>
            <person name="Yang J."/>
            <person name="Wariss H.M."/>
            <person name="Tao L."/>
            <person name="Zhang R."/>
            <person name="Yun Q."/>
            <person name="Hollingsworth P."/>
            <person name="Dao Z."/>
            <person name="Luo G."/>
            <person name="Guo H."/>
            <person name="Ma Y."/>
            <person name="Sun W."/>
        </authorList>
    </citation>
    <scope>NUCLEOTIDE SEQUENCE [LARGE SCALE GENOMIC DNA]</scope>
    <source>
        <strain evidence="3">cv. Malutang</strain>
    </source>
</reference>
<organism evidence="2 3">
    <name type="scientific">Acer yangbiense</name>
    <dbReference type="NCBI Taxonomy" id="1000413"/>
    <lineage>
        <taxon>Eukaryota</taxon>
        <taxon>Viridiplantae</taxon>
        <taxon>Streptophyta</taxon>
        <taxon>Embryophyta</taxon>
        <taxon>Tracheophyta</taxon>
        <taxon>Spermatophyta</taxon>
        <taxon>Magnoliopsida</taxon>
        <taxon>eudicotyledons</taxon>
        <taxon>Gunneridae</taxon>
        <taxon>Pentapetalae</taxon>
        <taxon>rosids</taxon>
        <taxon>malvids</taxon>
        <taxon>Sapindales</taxon>
        <taxon>Sapindaceae</taxon>
        <taxon>Hippocastanoideae</taxon>
        <taxon>Acereae</taxon>
        <taxon>Acer</taxon>
    </lineage>
</organism>
<accession>A0A5C7IL27</accession>
<feature type="compositionally biased region" description="Polar residues" evidence="1">
    <location>
        <begin position="46"/>
        <end position="56"/>
    </location>
</feature>
<comment type="caution">
    <text evidence="2">The sequence shown here is derived from an EMBL/GenBank/DDBJ whole genome shotgun (WGS) entry which is preliminary data.</text>
</comment>
<gene>
    <name evidence="2" type="ORF">EZV62_005042</name>
</gene>
<protein>
    <recommendedName>
        <fullName evidence="4">Aspartic peptidase DDI1-type domain-containing protein</fullName>
    </recommendedName>
</protein>